<dbReference type="GO" id="GO:0005829">
    <property type="term" value="C:cytosol"/>
    <property type="evidence" value="ECO:0007669"/>
    <property type="project" value="TreeGrafter"/>
</dbReference>
<dbReference type="CDD" id="cd05015">
    <property type="entry name" value="SIS_PGI_1"/>
    <property type="match status" value="1"/>
</dbReference>
<evidence type="ECO:0000256" key="4">
    <source>
        <dbReference type="ARBA" id="ARBA00022490"/>
    </source>
</evidence>
<dbReference type="PROSITE" id="PS51463">
    <property type="entry name" value="P_GLUCOSE_ISOMERASE_3"/>
    <property type="match status" value="1"/>
</dbReference>
<comment type="subcellular location">
    <subcellularLocation>
        <location evidence="8">Cytoplasm</location>
    </subcellularLocation>
</comment>
<dbReference type="GO" id="GO:0097367">
    <property type="term" value="F:carbohydrate derivative binding"/>
    <property type="evidence" value="ECO:0007669"/>
    <property type="project" value="InterPro"/>
</dbReference>
<dbReference type="KEGG" id="fro:AALO17_13610"/>
<dbReference type="AlphaFoldDB" id="A0A140DV18"/>
<reference evidence="11 12" key="1">
    <citation type="journal article" date="2016" name="Gut Pathog.">
        <title>Whole genome sequencing of "Faecalibaculum rodentium" ALO17, isolated from C57BL/6J laboratory mouse feces.</title>
        <authorList>
            <person name="Lim S."/>
            <person name="Chang D.H."/>
            <person name="Ahn S."/>
            <person name="Kim B.C."/>
        </authorList>
    </citation>
    <scope>NUCLEOTIDE SEQUENCE [LARGE SCALE GENOMIC DNA]</scope>
    <source>
        <strain evidence="11 12">Alo17</strain>
    </source>
</reference>
<comment type="pathway">
    <text evidence="1 8 9">Carbohydrate degradation; glycolysis; D-glyceraldehyde 3-phosphate and glycerone phosphate from D-glucose: step 2/4.</text>
</comment>
<comment type="function">
    <text evidence="8">Catalyzes the reversible isomerization of glucose-6-phosphate to fructose-6-phosphate.</text>
</comment>
<proteinExistence type="inferred from homology"/>
<accession>A0A140DV18</accession>
<dbReference type="Gene3D" id="3.40.50.10490">
    <property type="entry name" value="Glucose-6-phosphate isomerase like protein, domain 1"/>
    <property type="match status" value="2"/>
</dbReference>
<evidence type="ECO:0000256" key="9">
    <source>
        <dbReference type="RuleBase" id="RU000612"/>
    </source>
</evidence>
<dbReference type="UniPathway" id="UPA00138"/>
<dbReference type="PROSITE" id="PS51464">
    <property type="entry name" value="SIS"/>
    <property type="match status" value="1"/>
</dbReference>
<dbReference type="STRING" id="1702221.AALO17_13610"/>
<organism evidence="11 12">
    <name type="scientific">Faecalibaculum rodentium</name>
    <dbReference type="NCBI Taxonomy" id="1702221"/>
    <lineage>
        <taxon>Bacteria</taxon>
        <taxon>Bacillati</taxon>
        <taxon>Bacillota</taxon>
        <taxon>Erysipelotrichia</taxon>
        <taxon>Erysipelotrichales</taxon>
        <taxon>Erysipelotrichaceae</taxon>
        <taxon>Faecalibaculum</taxon>
    </lineage>
</organism>
<dbReference type="CDD" id="cd05016">
    <property type="entry name" value="SIS_PGI_2"/>
    <property type="match status" value="1"/>
</dbReference>
<dbReference type="PROSITE" id="PS00765">
    <property type="entry name" value="P_GLUCOSE_ISOMERASE_1"/>
    <property type="match status" value="1"/>
</dbReference>
<dbReference type="InterPro" id="IPR035482">
    <property type="entry name" value="SIS_PGI_2"/>
</dbReference>
<dbReference type="InterPro" id="IPR046348">
    <property type="entry name" value="SIS_dom_sf"/>
</dbReference>
<protein>
    <recommendedName>
        <fullName evidence="8">Glucose-6-phosphate isomerase</fullName>
        <shortName evidence="8">GPI</shortName>
        <ecNumber evidence="8">5.3.1.9</ecNumber>
    </recommendedName>
    <alternativeName>
        <fullName evidence="8">Phosphoglucose isomerase</fullName>
        <shortName evidence="8">PGI</shortName>
    </alternativeName>
    <alternativeName>
        <fullName evidence="8">Phosphohexose isomerase</fullName>
        <shortName evidence="8">PHI</shortName>
    </alternativeName>
</protein>
<dbReference type="GO" id="GO:0051156">
    <property type="term" value="P:glucose 6-phosphate metabolic process"/>
    <property type="evidence" value="ECO:0007669"/>
    <property type="project" value="TreeGrafter"/>
</dbReference>
<dbReference type="UniPathway" id="UPA00109">
    <property type="reaction ID" value="UER00181"/>
</dbReference>
<evidence type="ECO:0000313" key="12">
    <source>
        <dbReference type="Proteomes" id="UP000069771"/>
    </source>
</evidence>
<dbReference type="EC" id="5.3.1.9" evidence="8"/>
<dbReference type="Pfam" id="PF00342">
    <property type="entry name" value="PGI"/>
    <property type="match status" value="1"/>
</dbReference>
<dbReference type="Proteomes" id="UP000069771">
    <property type="component" value="Chromosome"/>
</dbReference>
<name>A0A140DV18_9FIRM</name>
<dbReference type="HAMAP" id="MF_00473">
    <property type="entry name" value="G6P_isomerase"/>
    <property type="match status" value="1"/>
</dbReference>
<keyword evidence="12" id="KW-1185">Reference proteome</keyword>
<dbReference type="GO" id="GO:0048029">
    <property type="term" value="F:monosaccharide binding"/>
    <property type="evidence" value="ECO:0007669"/>
    <property type="project" value="TreeGrafter"/>
</dbReference>
<dbReference type="NCBIfam" id="NF010697">
    <property type="entry name" value="PRK14097.1"/>
    <property type="match status" value="1"/>
</dbReference>
<dbReference type="GO" id="GO:0006094">
    <property type="term" value="P:gluconeogenesis"/>
    <property type="evidence" value="ECO:0007669"/>
    <property type="project" value="UniProtKB-UniRule"/>
</dbReference>
<evidence type="ECO:0000256" key="7">
    <source>
        <dbReference type="ARBA" id="ARBA00029321"/>
    </source>
</evidence>
<feature type="active site" evidence="8">
    <location>
        <position position="456"/>
    </location>
</feature>
<evidence type="ECO:0000256" key="5">
    <source>
        <dbReference type="ARBA" id="ARBA00023152"/>
    </source>
</evidence>
<dbReference type="PANTHER" id="PTHR11469:SF1">
    <property type="entry name" value="GLUCOSE-6-PHOSPHATE ISOMERASE"/>
    <property type="match status" value="1"/>
</dbReference>
<keyword evidence="5 8" id="KW-0324">Glycolysis</keyword>
<evidence type="ECO:0000256" key="6">
    <source>
        <dbReference type="ARBA" id="ARBA00023235"/>
    </source>
</evidence>
<evidence type="ECO:0000256" key="2">
    <source>
        <dbReference type="ARBA" id="ARBA00006604"/>
    </source>
</evidence>
<keyword evidence="6 8" id="KW-0413">Isomerase</keyword>
<dbReference type="FunFam" id="3.40.50.10490:FF:000016">
    <property type="entry name" value="Glucose-6-phosphate isomerase"/>
    <property type="match status" value="1"/>
</dbReference>
<feature type="domain" description="SIS" evidence="10">
    <location>
        <begin position="103"/>
        <end position="269"/>
    </location>
</feature>
<comment type="catalytic activity">
    <reaction evidence="7 8 9">
        <text>alpha-D-glucose 6-phosphate = beta-D-fructose 6-phosphate</text>
        <dbReference type="Rhea" id="RHEA:11816"/>
        <dbReference type="ChEBI" id="CHEBI:57634"/>
        <dbReference type="ChEBI" id="CHEBI:58225"/>
        <dbReference type="EC" id="5.3.1.9"/>
    </reaction>
</comment>
<dbReference type="PRINTS" id="PR00662">
    <property type="entry name" value="G6PISOMERASE"/>
</dbReference>
<comment type="pathway">
    <text evidence="8">Carbohydrate biosynthesis; gluconeogenesis.</text>
</comment>
<sequence>MVHDSRLGSCRFRICRVFHSVHEIDGEENMAYNFKDGRREKTDMLTLDLSHAFLKEDFHDYREEVAKLDEALRNKTCKGSDFTGWMTWANDYDKEEFARIKKAAEKIRNESDVLVVCGIGGSYLGARAAIEMINGLYPAKQIEVIYMGNTFSSTYIAQVMEYLKDREVSVNVISKSGTTTETALAFRILKQFMEDKYGDQAAGRIYATTDKARGALKPMADEEGYETFVIPDDIGGRFSVITPVGLLPIAAAGIDIDALMQGLHDGMGEYGDADLDKNPAYRYAVARRILQHQGYDVELFVNYEPQMAMVSEWWKQLFGESEGKDGLGILPDSVNYSTDLHSLGQFVQDGKKVLFETNLYVEQPMIDITFPGDDKNADKMNYLAGKSVDWANKMAAKGTLMAHEETGGVPNIIITMPSMTSYDFGNMCMFFFKAIAMTTLLNGSNPFNQPGVEVYKKNMFRLLGKE</sequence>
<dbReference type="InterPro" id="IPR035476">
    <property type="entry name" value="SIS_PGI_1"/>
</dbReference>
<evidence type="ECO:0000259" key="10">
    <source>
        <dbReference type="PROSITE" id="PS51464"/>
    </source>
</evidence>
<dbReference type="PANTHER" id="PTHR11469">
    <property type="entry name" value="GLUCOSE-6-PHOSPHATE ISOMERASE"/>
    <property type="match status" value="1"/>
</dbReference>
<evidence type="ECO:0000313" key="11">
    <source>
        <dbReference type="EMBL" id="AMK54495.1"/>
    </source>
</evidence>
<dbReference type="InterPro" id="IPR001347">
    <property type="entry name" value="SIS_dom"/>
</dbReference>
<comment type="similarity">
    <text evidence="2 8 9">Belongs to the GPI family.</text>
</comment>
<keyword evidence="3 8" id="KW-0312">Gluconeogenesis</keyword>
<comment type="caution">
    <text evidence="8">Lacks conserved residue(s) required for the propagation of feature annotation.</text>
</comment>
<dbReference type="SUPFAM" id="SSF53697">
    <property type="entry name" value="SIS domain"/>
    <property type="match status" value="1"/>
</dbReference>
<evidence type="ECO:0000256" key="3">
    <source>
        <dbReference type="ARBA" id="ARBA00022432"/>
    </source>
</evidence>
<evidence type="ECO:0000256" key="8">
    <source>
        <dbReference type="HAMAP-Rule" id="MF_00473"/>
    </source>
</evidence>
<dbReference type="InterPro" id="IPR001672">
    <property type="entry name" value="G6P_Isomerase"/>
</dbReference>
<keyword evidence="4 8" id="KW-0963">Cytoplasm</keyword>
<evidence type="ECO:0000256" key="1">
    <source>
        <dbReference type="ARBA" id="ARBA00004926"/>
    </source>
</evidence>
<dbReference type="GO" id="GO:0006096">
    <property type="term" value="P:glycolytic process"/>
    <property type="evidence" value="ECO:0007669"/>
    <property type="project" value="UniProtKB-UniRule"/>
</dbReference>
<feature type="active site" description="Proton donor" evidence="8">
    <location>
        <position position="320"/>
    </location>
</feature>
<gene>
    <name evidence="8" type="primary">pgi</name>
    <name evidence="11" type="ORF">AALO17_13610</name>
</gene>
<dbReference type="InterPro" id="IPR018189">
    <property type="entry name" value="Phosphoglucose_isomerase_CS"/>
</dbReference>
<dbReference type="GO" id="GO:0004347">
    <property type="term" value="F:glucose-6-phosphate isomerase activity"/>
    <property type="evidence" value="ECO:0007669"/>
    <property type="project" value="UniProtKB-UniRule"/>
</dbReference>
<dbReference type="PATRIC" id="fig|1702221.3.peg.1313"/>
<dbReference type="EMBL" id="CP011391">
    <property type="protein sequence ID" value="AMK54495.1"/>
    <property type="molecule type" value="Genomic_DNA"/>
</dbReference>